<feature type="transmembrane region" description="Helical" evidence="6">
    <location>
        <begin position="394"/>
        <end position="414"/>
    </location>
</feature>
<dbReference type="InterPro" id="IPR036259">
    <property type="entry name" value="MFS_trans_sf"/>
</dbReference>
<feature type="transmembrane region" description="Helical" evidence="6">
    <location>
        <begin position="356"/>
        <end position="374"/>
    </location>
</feature>
<reference evidence="9" key="1">
    <citation type="submission" date="2012-12" db="EMBL/GenBank/DDBJ databases">
        <authorList>
            <person name="Hellsten U."/>
            <person name="Grimwood J."/>
            <person name="Chapman J.A."/>
            <person name="Shapiro H."/>
            <person name="Aerts A."/>
            <person name="Otillar R.P."/>
            <person name="Terry A.Y."/>
            <person name="Boore J.L."/>
            <person name="Simakov O."/>
            <person name="Marletaz F."/>
            <person name="Cho S.-J."/>
            <person name="Edsinger-Gonzales E."/>
            <person name="Havlak P."/>
            <person name="Kuo D.-H."/>
            <person name="Larsson T."/>
            <person name="Lv J."/>
            <person name="Arendt D."/>
            <person name="Savage R."/>
            <person name="Osoegawa K."/>
            <person name="de Jong P."/>
            <person name="Lindberg D.R."/>
            <person name="Seaver E.C."/>
            <person name="Weisblat D.A."/>
            <person name="Putnam N.H."/>
            <person name="Grigoriev I.V."/>
            <person name="Rokhsar D.S."/>
        </authorList>
    </citation>
    <scope>NUCLEOTIDE SEQUENCE</scope>
    <source>
        <strain evidence="9">I ESC-2004</strain>
    </source>
</reference>
<dbReference type="InterPro" id="IPR051951">
    <property type="entry name" value="UNC-93_regulatory"/>
</dbReference>
<dbReference type="HOGENOM" id="CLU_025356_1_0_1"/>
<dbReference type="InterPro" id="IPR010291">
    <property type="entry name" value="Ion_channel_UNC-93"/>
</dbReference>
<keyword evidence="4 6" id="KW-1133">Transmembrane helix</keyword>
<organism evidence="7">
    <name type="scientific">Capitella teleta</name>
    <name type="common">Polychaete worm</name>
    <dbReference type="NCBI Taxonomy" id="283909"/>
    <lineage>
        <taxon>Eukaryota</taxon>
        <taxon>Metazoa</taxon>
        <taxon>Spiralia</taxon>
        <taxon>Lophotrochozoa</taxon>
        <taxon>Annelida</taxon>
        <taxon>Polychaeta</taxon>
        <taxon>Sedentaria</taxon>
        <taxon>Scolecida</taxon>
        <taxon>Capitellidae</taxon>
        <taxon>Capitella</taxon>
    </lineage>
</organism>
<feature type="transmembrane region" description="Helical" evidence="6">
    <location>
        <begin position="420"/>
        <end position="437"/>
    </location>
</feature>
<evidence type="ECO:0000256" key="5">
    <source>
        <dbReference type="ARBA" id="ARBA00023136"/>
    </source>
</evidence>
<dbReference type="GO" id="GO:0016020">
    <property type="term" value="C:membrane"/>
    <property type="evidence" value="ECO:0007669"/>
    <property type="project" value="UniProtKB-SubCell"/>
</dbReference>
<evidence type="ECO:0000256" key="3">
    <source>
        <dbReference type="ARBA" id="ARBA00022692"/>
    </source>
</evidence>
<evidence type="ECO:0000256" key="2">
    <source>
        <dbReference type="ARBA" id="ARBA00009172"/>
    </source>
</evidence>
<protein>
    <recommendedName>
        <fullName evidence="10">Major facilitator superfamily (MFS) profile domain-containing protein</fullName>
    </recommendedName>
</protein>
<keyword evidence="3 6" id="KW-0812">Transmembrane</keyword>
<dbReference type="PANTHER" id="PTHR19444">
    <property type="entry name" value="UNC-93 RELATED"/>
    <property type="match status" value="1"/>
</dbReference>
<name>R7V914_CAPTE</name>
<dbReference type="EnsemblMetazoa" id="CapteT224010">
    <property type="protein sequence ID" value="CapteP224010"/>
    <property type="gene ID" value="CapteG224010"/>
</dbReference>
<dbReference type="AlphaFoldDB" id="R7V914"/>
<dbReference type="EMBL" id="AMQN01018059">
    <property type="status" value="NOT_ANNOTATED_CDS"/>
    <property type="molecule type" value="Genomic_DNA"/>
</dbReference>
<reference evidence="8" key="3">
    <citation type="submission" date="2015-06" db="UniProtKB">
        <authorList>
            <consortium name="EnsemblMetazoa"/>
        </authorList>
    </citation>
    <scope>IDENTIFICATION</scope>
</reference>
<feature type="transmembrane region" description="Helical" evidence="6">
    <location>
        <begin position="212"/>
        <end position="237"/>
    </location>
</feature>
<comment type="similarity">
    <text evidence="2">Belongs to the unc-93 family.</text>
</comment>
<feature type="transmembrane region" description="Helical" evidence="6">
    <location>
        <begin position="297"/>
        <end position="319"/>
    </location>
</feature>
<evidence type="ECO:0000256" key="6">
    <source>
        <dbReference type="SAM" id="Phobius"/>
    </source>
</evidence>
<proteinExistence type="inferred from homology"/>
<dbReference type="SUPFAM" id="SSF103473">
    <property type="entry name" value="MFS general substrate transporter"/>
    <property type="match status" value="1"/>
</dbReference>
<evidence type="ECO:0000313" key="7">
    <source>
        <dbReference type="EMBL" id="ELU15338.1"/>
    </source>
</evidence>
<evidence type="ECO:0000313" key="8">
    <source>
        <dbReference type="EnsemblMetazoa" id="CapteP224010"/>
    </source>
</evidence>
<feature type="transmembrane region" description="Helical" evidence="6">
    <location>
        <begin position="331"/>
        <end position="350"/>
    </location>
</feature>
<evidence type="ECO:0008006" key="10">
    <source>
        <dbReference type="Google" id="ProtNLM"/>
    </source>
</evidence>
<gene>
    <name evidence="7" type="ORF">CAPTEDRAFT_224010</name>
</gene>
<evidence type="ECO:0000256" key="4">
    <source>
        <dbReference type="ARBA" id="ARBA00022989"/>
    </source>
</evidence>
<reference evidence="7 9" key="2">
    <citation type="journal article" date="2013" name="Nature">
        <title>Insights into bilaterian evolution from three spiralian genomes.</title>
        <authorList>
            <person name="Simakov O."/>
            <person name="Marletaz F."/>
            <person name="Cho S.J."/>
            <person name="Edsinger-Gonzales E."/>
            <person name="Havlak P."/>
            <person name="Hellsten U."/>
            <person name="Kuo D.H."/>
            <person name="Larsson T."/>
            <person name="Lv J."/>
            <person name="Arendt D."/>
            <person name="Savage R."/>
            <person name="Osoegawa K."/>
            <person name="de Jong P."/>
            <person name="Grimwood J."/>
            <person name="Chapman J.A."/>
            <person name="Shapiro H."/>
            <person name="Aerts A."/>
            <person name="Otillar R.P."/>
            <person name="Terry A.Y."/>
            <person name="Boore J.L."/>
            <person name="Grigoriev I.V."/>
            <person name="Lindberg D.R."/>
            <person name="Seaver E.C."/>
            <person name="Weisblat D.A."/>
            <person name="Putnam N.H."/>
            <person name="Rokhsar D.S."/>
        </authorList>
    </citation>
    <scope>NUCLEOTIDE SEQUENCE</scope>
    <source>
        <strain evidence="7 9">I ESC-2004</strain>
    </source>
</reference>
<dbReference type="Proteomes" id="UP000014760">
    <property type="component" value="Unassembled WGS sequence"/>
</dbReference>
<keyword evidence="5 6" id="KW-0472">Membrane</keyword>
<accession>R7V914</accession>
<comment type="subcellular location">
    <subcellularLocation>
        <location evidence="1">Membrane</location>
        <topology evidence="1">Multi-pass membrane protein</topology>
    </subcellularLocation>
</comment>
<keyword evidence="9" id="KW-1185">Reference proteome</keyword>
<sequence>MNTDRLRKTYLKNLLILSLSVMFVYAPFYALRNLQSSINHENGLGLISMALMGVTYILGCLLGTGLVNRIRPKWALLFGLSGFLVYILANFHATFFTLLPATLLVGFTNANLWVAQGTYLTSIGISYAALTAKRHDHVLMLFNGTFVFFLQFSQFLGNLVCSMILGMDFSSSTDDHLDLPEAILSTDWNTSFCGSSYCHSYLIEHASYSINAITLAVLLGIFSALCICGMSLLGFFLDKLDVIFHKSKVKVLGQILRVAHLHRHRSMLLAIPGYVFLGAQAAFVYGDFTKAFITCPFGVHMVGYVMMFFGICDSITAFINGPVQQMCGRRSVLFAMAVFHLSLLVILYLWKPRPDEHILIFLLAGALGMCDATWQTQTCTMTGLMFKEREAAFASFRIYESLGFTVAAGVAQFICIDVKIVLLAVTLVLSMASNAVLEFSVVADQSDIAAVTV</sequence>
<dbReference type="Gene3D" id="1.20.1250.20">
    <property type="entry name" value="MFS general substrate transporter like domains"/>
    <property type="match status" value="2"/>
</dbReference>
<dbReference type="STRING" id="283909.R7V914"/>
<evidence type="ECO:0000256" key="1">
    <source>
        <dbReference type="ARBA" id="ARBA00004141"/>
    </source>
</evidence>
<dbReference type="EMBL" id="KB293833">
    <property type="protein sequence ID" value="ELU15338.1"/>
    <property type="molecule type" value="Genomic_DNA"/>
</dbReference>
<feature type="transmembrane region" description="Helical" evidence="6">
    <location>
        <begin position="110"/>
        <end position="130"/>
    </location>
</feature>
<evidence type="ECO:0000313" key="9">
    <source>
        <dbReference type="Proteomes" id="UP000014760"/>
    </source>
</evidence>
<dbReference type="OrthoDB" id="78663at2759"/>
<dbReference type="PANTHER" id="PTHR19444:SF13">
    <property type="entry name" value="PROTEIN UNC-93 HOMOLOG A"/>
    <property type="match status" value="1"/>
</dbReference>
<dbReference type="OMA" id="GHIENDV"/>
<feature type="transmembrane region" description="Helical" evidence="6">
    <location>
        <begin position="74"/>
        <end position="98"/>
    </location>
</feature>
<feature type="transmembrane region" description="Helical" evidence="6">
    <location>
        <begin position="142"/>
        <end position="165"/>
    </location>
</feature>
<feature type="transmembrane region" description="Helical" evidence="6">
    <location>
        <begin position="267"/>
        <end position="285"/>
    </location>
</feature>
<dbReference type="Pfam" id="PF05978">
    <property type="entry name" value="UNC-93"/>
    <property type="match status" value="1"/>
</dbReference>
<feature type="transmembrane region" description="Helical" evidence="6">
    <location>
        <begin position="43"/>
        <end position="67"/>
    </location>
</feature>
<feature type="transmembrane region" description="Helical" evidence="6">
    <location>
        <begin position="12"/>
        <end position="31"/>
    </location>
</feature>